<feature type="non-terminal residue" evidence="3">
    <location>
        <position position="1"/>
    </location>
</feature>
<keyword evidence="4" id="KW-1185">Reference proteome</keyword>
<dbReference type="AlphaFoldDB" id="A0A9D3UKY5"/>
<keyword evidence="1" id="KW-1133">Transmembrane helix</keyword>
<dbReference type="Gene3D" id="3.30.420.10">
    <property type="entry name" value="Ribonuclease H-like superfamily/Ribonuclease H"/>
    <property type="match status" value="1"/>
</dbReference>
<dbReference type="PANTHER" id="PTHR47723">
    <property type="entry name" value="OS05G0353850 PROTEIN"/>
    <property type="match status" value="1"/>
</dbReference>
<dbReference type="CDD" id="cd06222">
    <property type="entry name" value="RNase_H_like"/>
    <property type="match status" value="1"/>
</dbReference>
<gene>
    <name evidence="3" type="ORF">J1N35_037533</name>
</gene>
<dbReference type="Proteomes" id="UP000828251">
    <property type="component" value="Unassembled WGS sequence"/>
</dbReference>
<feature type="domain" description="RNase H type-1" evidence="2">
    <location>
        <begin position="11"/>
        <end position="79"/>
    </location>
</feature>
<evidence type="ECO:0000313" key="3">
    <source>
        <dbReference type="EMBL" id="KAH1046749.1"/>
    </source>
</evidence>
<dbReference type="GO" id="GO:0003676">
    <property type="term" value="F:nucleic acid binding"/>
    <property type="evidence" value="ECO:0007669"/>
    <property type="project" value="InterPro"/>
</dbReference>
<dbReference type="InterPro" id="IPR036397">
    <property type="entry name" value="RNaseH_sf"/>
</dbReference>
<accession>A0A9D3UKY5</accession>
<dbReference type="InterPro" id="IPR053151">
    <property type="entry name" value="RNase_H-like"/>
</dbReference>
<protein>
    <recommendedName>
        <fullName evidence="2">RNase H type-1 domain-containing protein</fullName>
    </recommendedName>
</protein>
<dbReference type="InterPro" id="IPR044730">
    <property type="entry name" value="RNase_H-like_dom_plant"/>
</dbReference>
<feature type="transmembrane region" description="Helical" evidence="1">
    <location>
        <begin position="20"/>
        <end position="42"/>
    </location>
</feature>
<dbReference type="GO" id="GO:0004523">
    <property type="term" value="F:RNA-DNA hybrid ribonuclease activity"/>
    <property type="evidence" value="ECO:0007669"/>
    <property type="project" value="InterPro"/>
</dbReference>
<keyword evidence="1" id="KW-0812">Transmembrane</keyword>
<comment type="caution">
    <text evidence="3">The sequence shown here is derived from an EMBL/GenBank/DDBJ whole genome shotgun (WGS) entry which is preliminary data.</text>
</comment>
<reference evidence="3 4" key="1">
    <citation type="journal article" date="2021" name="Plant Biotechnol. J.">
        <title>Multi-omics assisted identification of the key and species-specific regulatory components of drought-tolerant mechanisms in Gossypium stocksii.</title>
        <authorList>
            <person name="Yu D."/>
            <person name="Ke L."/>
            <person name="Zhang D."/>
            <person name="Wu Y."/>
            <person name="Sun Y."/>
            <person name="Mei J."/>
            <person name="Sun J."/>
            <person name="Sun Y."/>
        </authorList>
    </citation>
    <scope>NUCLEOTIDE SEQUENCE [LARGE SCALE GENOMIC DNA]</scope>
    <source>
        <strain evidence="4">cv. E1</strain>
        <tissue evidence="3">Leaf</tissue>
    </source>
</reference>
<name>A0A9D3UKY5_9ROSI</name>
<dbReference type="EMBL" id="JAIQCV010000011">
    <property type="protein sequence ID" value="KAH1046749.1"/>
    <property type="molecule type" value="Genomic_DNA"/>
</dbReference>
<dbReference type="OrthoDB" id="1751754at2759"/>
<dbReference type="PANTHER" id="PTHR47723:SF24">
    <property type="entry name" value="RNASE H TYPE-1 DOMAIN-CONTAINING PROTEIN"/>
    <property type="match status" value="1"/>
</dbReference>
<dbReference type="Pfam" id="PF13456">
    <property type="entry name" value="RVT_3"/>
    <property type="match status" value="1"/>
</dbReference>
<proteinExistence type="predicted"/>
<evidence type="ECO:0000259" key="2">
    <source>
        <dbReference type="Pfam" id="PF13456"/>
    </source>
</evidence>
<sequence>SLNGSYVAIWGAIKDANANWLWVFSMLLGKVIIFKIEAIAMLEGLCLAWEKGIRQLEIECDNTLLVETIMAGRAVDNKMLELHSIHRMIHLC</sequence>
<dbReference type="InterPro" id="IPR002156">
    <property type="entry name" value="RNaseH_domain"/>
</dbReference>
<evidence type="ECO:0000313" key="4">
    <source>
        <dbReference type="Proteomes" id="UP000828251"/>
    </source>
</evidence>
<evidence type="ECO:0000256" key="1">
    <source>
        <dbReference type="SAM" id="Phobius"/>
    </source>
</evidence>
<organism evidence="3 4">
    <name type="scientific">Gossypium stocksii</name>
    <dbReference type="NCBI Taxonomy" id="47602"/>
    <lineage>
        <taxon>Eukaryota</taxon>
        <taxon>Viridiplantae</taxon>
        <taxon>Streptophyta</taxon>
        <taxon>Embryophyta</taxon>
        <taxon>Tracheophyta</taxon>
        <taxon>Spermatophyta</taxon>
        <taxon>Magnoliopsida</taxon>
        <taxon>eudicotyledons</taxon>
        <taxon>Gunneridae</taxon>
        <taxon>Pentapetalae</taxon>
        <taxon>rosids</taxon>
        <taxon>malvids</taxon>
        <taxon>Malvales</taxon>
        <taxon>Malvaceae</taxon>
        <taxon>Malvoideae</taxon>
        <taxon>Gossypium</taxon>
    </lineage>
</organism>
<keyword evidence="1" id="KW-0472">Membrane</keyword>